<evidence type="ECO:0000313" key="1">
    <source>
        <dbReference type="EMBL" id="CEK67407.1"/>
    </source>
</evidence>
<organism evidence="1">
    <name type="scientific">Arion vulgaris</name>
    <dbReference type="NCBI Taxonomy" id="1028688"/>
    <lineage>
        <taxon>Eukaryota</taxon>
        <taxon>Metazoa</taxon>
        <taxon>Spiralia</taxon>
        <taxon>Lophotrochozoa</taxon>
        <taxon>Mollusca</taxon>
        <taxon>Gastropoda</taxon>
        <taxon>Heterobranchia</taxon>
        <taxon>Euthyneura</taxon>
        <taxon>Panpulmonata</taxon>
        <taxon>Eupulmonata</taxon>
        <taxon>Stylommatophora</taxon>
        <taxon>Helicina</taxon>
        <taxon>Arionoidea</taxon>
        <taxon>Arionidae</taxon>
        <taxon>Arion</taxon>
    </lineage>
</organism>
<proteinExistence type="predicted"/>
<sequence>FQFIAALSDIAAMLPYNDITDLWENISIALRKERTKYLYSEKPPYLHTTENPNHPY</sequence>
<name>A0A0B6ZG55_9EUPU</name>
<dbReference type="AlphaFoldDB" id="A0A0B6ZG55"/>
<gene>
    <name evidence="1" type="primary">ORF62493</name>
</gene>
<dbReference type="EMBL" id="HACG01020542">
    <property type="protein sequence ID" value="CEK67407.1"/>
    <property type="molecule type" value="Transcribed_RNA"/>
</dbReference>
<reference evidence="1" key="1">
    <citation type="submission" date="2014-12" db="EMBL/GenBank/DDBJ databases">
        <title>Insight into the proteome of Arion vulgaris.</title>
        <authorList>
            <person name="Aradska J."/>
            <person name="Bulat T."/>
            <person name="Smidak R."/>
            <person name="Sarate P."/>
            <person name="Gangsoo J."/>
            <person name="Sialana F."/>
            <person name="Bilban M."/>
            <person name="Lubec G."/>
        </authorList>
    </citation>
    <scope>NUCLEOTIDE SEQUENCE</scope>
    <source>
        <tissue evidence="1">Skin</tissue>
    </source>
</reference>
<feature type="non-terminal residue" evidence="1">
    <location>
        <position position="1"/>
    </location>
</feature>
<protein>
    <submittedName>
        <fullName evidence="1">Uncharacterized protein</fullName>
    </submittedName>
</protein>
<accession>A0A0B6ZG55</accession>